<keyword evidence="1" id="KW-0732">Signal</keyword>
<dbReference type="Proteomes" id="UP000051221">
    <property type="component" value="Unassembled WGS sequence"/>
</dbReference>
<dbReference type="PROSITE" id="PS51257">
    <property type="entry name" value="PROKAR_LIPOPROTEIN"/>
    <property type="match status" value="1"/>
</dbReference>
<dbReference type="EMBL" id="LKHS01000007">
    <property type="protein sequence ID" value="KQH86266.1"/>
    <property type="molecule type" value="Genomic_DNA"/>
</dbReference>
<keyword evidence="3" id="KW-1185">Reference proteome</keyword>
<evidence type="ECO:0000313" key="3">
    <source>
        <dbReference type="Proteomes" id="UP000051221"/>
    </source>
</evidence>
<organism evidence="2 3">
    <name type="scientific">Vibrio furnissii</name>
    <dbReference type="NCBI Taxonomy" id="29494"/>
    <lineage>
        <taxon>Bacteria</taxon>
        <taxon>Pseudomonadati</taxon>
        <taxon>Pseudomonadota</taxon>
        <taxon>Gammaproteobacteria</taxon>
        <taxon>Vibrionales</taxon>
        <taxon>Vibrionaceae</taxon>
        <taxon>Vibrio</taxon>
    </lineage>
</organism>
<proteinExistence type="predicted"/>
<reference evidence="2 3" key="1">
    <citation type="submission" date="2015-08" db="EMBL/GenBank/DDBJ databases">
        <title>Antibacterial properties of a collection of Vibrionaceae strains.</title>
        <authorList>
            <person name="Giubergia S."/>
        </authorList>
    </citation>
    <scope>NUCLEOTIDE SEQUENCE [LARGE SCALE GENOMIC DNA]</scope>
    <source>
        <strain evidence="2 3">S0821</strain>
    </source>
</reference>
<comment type="caution">
    <text evidence="2">The sequence shown here is derived from an EMBL/GenBank/DDBJ whole genome shotgun (WGS) entry which is preliminary data.</text>
</comment>
<sequence>MKYVVLSLLLPLMLLSGCANEPRLGTHVAQVKQLQTYNPNATKENLEVLPDGTGERMEGVYNTYTGKKGEELKGGSTSQILEGFK</sequence>
<name>A0A0Q2MEW6_VIBFU</name>
<feature type="signal peptide" evidence="1">
    <location>
        <begin position="1"/>
        <end position="21"/>
    </location>
</feature>
<dbReference type="AlphaFoldDB" id="A0A0Q2MEW6"/>
<gene>
    <name evidence="2" type="ORF">AMR76_09535</name>
</gene>
<protein>
    <submittedName>
        <fullName evidence="2">Uncharacterized protein</fullName>
    </submittedName>
</protein>
<evidence type="ECO:0000313" key="2">
    <source>
        <dbReference type="EMBL" id="KQH86266.1"/>
    </source>
</evidence>
<dbReference type="RefSeq" id="WP_055465928.1">
    <property type="nucleotide sequence ID" value="NZ_CP128200.1"/>
</dbReference>
<accession>A0A0Q2MEW6</accession>
<dbReference type="InParanoid" id="A0A0Q2MEW6"/>
<evidence type="ECO:0000256" key="1">
    <source>
        <dbReference type="SAM" id="SignalP"/>
    </source>
</evidence>
<feature type="chain" id="PRO_5006194511" evidence="1">
    <location>
        <begin position="22"/>
        <end position="85"/>
    </location>
</feature>